<name>A0A2Z4Z6I5_9PSED</name>
<dbReference type="GO" id="GO:0004222">
    <property type="term" value="F:metalloendopeptidase activity"/>
    <property type="evidence" value="ECO:0007669"/>
    <property type="project" value="UniProtKB-UniRule"/>
</dbReference>
<feature type="active site" evidence="6">
    <location>
        <position position="413"/>
    </location>
</feature>
<evidence type="ECO:0000259" key="8">
    <source>
        <dbReference type="PROSITE" id="PS51694"/>
    </source>
</evidence>
<feature type="region of interest" description="Disordered" evidence="7">
    <location>
        <begin position="1"/>
        <end position="22"/>
    </location>
</feature>
<feature type="domain" description="Peptidase M66" evidence="8">
    <location>
        <begin position="263"/>
        <end position="517"/>
    </location>
</feature>
<comment type="cofactor">
    <cofactor evidence="6">
        <name>Zn(2+)</name>
        <dbReference type="ChEBI" id="CHEBI:29105"/>
    </cofactor>
    <text evidence="6">Binds 1 zinc ion per subunit.</text>
</comment>
<dbReference type="InterPro" id="IPR019503">
    <property type="entry name" value="Peptidase_M66_dom"/>
</dbReference>
<keyword evidence="10" id="KW-1185">Reference proteome</keyword>
<evidence type="ECO:0000256" key="5">
    <source>
        <dbReference type="ARBA" id="ARBA00023049"/>
    </source>
</evidence>
<dbReference type="KEGG" id="pthv:CE140_04080"/>
<feature type="compositionally biased region" description="Basic and acidic residues" evidence="7">
    <location>
        <begin position="1"/>
        <end position="10"/>
    </location>
</feature>
<dbReference type="Pfam" id="PF20944">
    <property type="entry name" value="StcE_b-sandwich"/>
    <property type="match status" value="1"/>
</dbReference>
<dbReference type="PANTHER" id="PTHR39540:SF1">
    <property type="entry name" value="DICTOMALLEIN-1-RELATED"/>
    <property type="match status" value="1"/>
</dbReference>
<dbReference type="Proteomes" id="UP000251666">
    <property type="component" value="Chromosome"/>
</dbReference>
<protein>
    <submittedName>
        <fullName evidence="9">ToxR-regulated lipoprotein</fullName>
    </submittedName>
</protein>
<evidence type="ECO:0000256" key="2">
    <source>
        <dbReference type="ARBA" id="ARBA00022723"/>
    </source>
</evidence>
<dbReference type="InterPro" id="IPR022218">
    <property type="entry name" value="TagA_dom"/>
</dbReference>
<organism evidence="9 10">
    <name type="scientific">Pseudomonas thivervalensis</name>
    <dbReference type="NCBI Taxonomy" id="86265"/>
    <lineage>
        <taxon>Bacteria</taxon>
        <taxon>Pseudomonadati</taxon>
        <taxon>Pseudomonadota</taxon>
        <taxon>Gammaproteobacteria</taxon>
        <taxon>Pseudomonadales</taxon>
        <taxon>Pseudomonadaceae</taxon>
        <taxon>Pseudomonas</taxon>
    </lineage>
</organism>
<dbReference type="PANTHER" id="PTHR39540">
    <property type="match status" value="1"/>
</dbReference>
<proteinExistence type="predicted"/>
<feature type="binding site" evidence="6">
    <location>
        <position position="422"/>
    </location>
    <ligand>
        <name>Zn(2+)</name>
        <dbReference type="ChEBI" id="CHEBI:29105"/>
        <note>catalytic</note>
    </ligand>
</feature>
<feature type="binding site" evidence="6">
    <location>
        <position position="412"/>
    </location>
    <ligand>
        <name>Zn(2+)</name>
        <dbReference type="ChEBI" id="CHEBI:29105"/>
        <note>catalytic</note>
    </ligand>
</feature>
<gene>
    <name evidence="9" type="ORF">CEQ51_03390</name>
</gene>
<evidence type="ECO:0000256" key="7">
    <source>
        <dbReference type="SAM" id="MobiDB-lite"/>
    </source>
</evidence>
<keyword evidence="2 6" id="KW-0479">Metal-binding</keyword>
<evidence type="ECO:0000256" key="4">
    <source>
        <dbReference type="ARBA" id="ARBA00022833"/>
    </source>
</evidence>
<dbReference type="Pfam" id="PF10462">
    <property type="entry name" value="Peptidase_M66"/>
    <property type="match status" value="1"/>
</dbReference>
<keyword evidence="1 6" id="KW-0645">Protease</keyword>
<reference evidence="10" key="1">
    <citation type="journal article" date="2021" name="Front. Microbiol.">
        <title>Genomic Analysis of the 1-Aminocyclopropane-1-Carboxylate Deaminase-Producing Pseudomonas thivervalensis SC5 Reveals Its Multifaceted Roles in Soil and in Beneficial Interactions With Plants.</title>
        <authorList>
            <person name="Nascimento F.X."/>
            <person name="Uron P."/>
            <person name="Glick B.R."/>
            <person name="Giachini A."/>
            <person name="Rossi M.J."/>
        </authorList>
    </citation>
    <scope>NUCLEOTIDE SEQUENCE [LARGE SCALE GENOMIC DNA]</scope>
    <source>
        <strain evidence="10">PLM3</strain>
    </source>
</reference>
<keyword evidence="9" id="KW-0449">Lipoprotein</keyword>
<sequence>MRAKAMDRKNPRLIFDTSNRSNDLQGPLSASIQFAQSQVFPVKPKPGDRQPYLTARRKTLLLAKPLSSVSTMRVSAADRNGELLGSLSMNSPDQLPKTIYYDDDVPDDWDFNPPPGLTYVLSDSEIPQLIDPEGVLLLQKIQQYALVEIPITNDQWILMIFLPSSASAEGKVARVQSSADKDLFVLHSGRPVLIRRGESHQFKCIAGRWIHENELINQALIYSDNTWSVELPADWIKVGITMQFDGDDLSGQLNDIHVGAETELLIHTIDIGMLTTPRDEYVFAKDPLAQGEYFQTVPITRMIVSNYQSLYLREVMFSNGTLLTDFDPSEGGWHTGDMRQRTGKELISLGINHANYGINSSAGQGEATPYIVAQLTAHNNRGKYVNGVQVHGGSGGASMVTLEASLGNELSHEVGHNYGLTHYPGGFSGSVHRPADAINSTWGWDSNLARFIPCFEPNVTHRDACHEDTCQAPFHGRAFGYDPMAGGRPMSERNRFTLHTPYTATLTQAFMESKAVFASDSHTGFRKWNPHLQCMEPYRYCVEVLQVFNISPFDDISEGVISARLEENDVVRAFISPQNWASEFHAPPASAANNGRVIQYYNGAESTWLYINDQSILMEASRTRGYLSNGLIWVECVFIDAQINRGVAPADELSESAIANLLAIYHFLSVIVTDGHAVRSIYVPNASPINYGRVITIESNSVFNAELIINGLIIAILPKDRKYYISGPNGWHSVGRIVDACVQRIPRAFGVPVTTLVGYVDPQNELQSYIYPALHGAYGFLYPDDSDSLIEADCQLAIESGDAVMRFKLFNYRVDGRVMNKFHINIAESALQRTAILYCSGNEVARRSIEPATEVLHYTLHGEAKVLSSEL</sequence>
<dbReference type="EMBL" id="CP022202">
    <property type="protein sequence ID" value="AXA59159.1"/>
    <property type="molecule type" value="Genomic_DNA"/>
</dbReference>
<keyword evidence="4 6" id="KW-0862">Zinc</keyword>
<accession>A0A2Z4Z6I5</accession>
<dbReference type="GO" id="GO:0046872">
    <property type="term" value="F:metal ion binding"/>
    <property type="evidence" value="ECO:0007669"/>
    <property type="project" value="UniProtKB-UniRule"/>
</dbReference>
<keyword evidence="3 6" id="KW-0378">Hydrolase</keyword>
<evidence type="ECO:0000256" key="3">
    <source>
        <dbReference type="ARBA" id="ARBA00022801"/>
    </source>
</evidence>
<dbReference type="InterPro" id="IPR051256">
    <property type="entry name" value="Dictomallein"/>
</dbReference>
<dbReference type="InterPro" id="IPR048990">
    <property type="entry name" value="StcE_b-sandwich"/>
</dbReference>
<dbReference type="Gene3D" id="2.60.120.1230">
    <property type="match status" value="3"/>
</dbReference>
<dbReference type="GO" id="GO:0006508">
    <property type="term" value="P:proteolysis"/>
    <property type="evidence" value="ECO:0007669"/>
    <property type="project" value="UniProtKB-UniRule"/>
</dbReference>
<keyword evidence="5 6" id="KW-0482">Metalloprotease</keyword>
<evidence type="ECO:0000313" key="10">
    <source>
        <dbReference type="Proteomes" id="UP000251666"/>
    </source>
</evidence>
<feature type="binding site" evidence="6">
    <location>
        <position position="416"/>
    </location>
    <ligand>
        <name>Zn(2+)</name>
        <dbReference type="ChEBI" id="CHEBI:29105"/>
        <note>catalytic</note>
    </ligand>
</feature>
<dbReference type="PROSITE" id="PS51694">
    <property type="entry name" value="PEPTIDASE_M66"/>
    <property type="match status" value="1"/>
</dbReference>
<evidence type="ECO:0000313" key="9">
    <source>
        <dbReference type="EMBL" id="AXA59159.1"/>
    </source>
</evidence>
<dbReference type="AlphaFoldDB" id="A0A2Z4Z6I5"/>
<dbReference type="Pfam" id="PF12561">
    <property type="entry name" value="TagA"/>
    <property type="match status" value="1"/>
</dbReference>
<evidence type="ECO:0000256" key="1">
    <source>
        <dbReference type="ARBA" id="ARBA00022670"/>
    </source>
</evidence>
<evidence type="ECO:0000256" key="6">
    <source>
        <dbReference type="PROSITE-ProRule" id="PRU01031"/>
    </source>
</evidence>